<dbReference type="RefSeq" id="WP_067524122.1">
    <property type="nucleotide sequence ID" value="NZ_JABELX010000008.1"/>
</dbReference>
<evidence type="ECO:0000313" key="1">
    <source>
        <dbReference type="EMBL" id="NNH72739.1"/>
    </source>
</evidence>
<comment type="caution">
    <text evidence="1">The sequence shown here is derived from an EMBL/GenBank/DDBJ whole genome shotgun (WGS) entry which is preliminary data.</text>
</comment>
<dbReference type="Proteomes" id="UP000586827">
    <property type="component" value="Unassembled WGS sequence"/>
</dbReference>
<sequence length="70" mass="8103">MSKENPLLAELEEPREILELLTPEESAQLLMLVRQAKQNQQRNLDLAIDKSLEVLPRLLRIPARKILFGK</sequence>
<dbReference type="EMBL" id="JABELX010000008">
    <property type="protein sequence ID" value="NNH72739.1"/>
    <property type="molecule type" value="Genomic_DNA"/>
</dbReference>
<keyword evidence="2" id="KW-1185">Reference proteome</keyword>
<gene>
    <name evidence="1" type="ORF">HLB23_23225</name>
</gene>
<reference evidence="1 2" key="1">
    <citation type="submission" date="2020-05" db="EMBL/GenBank/DDBJ databases">
        <title>MicrobeNet Type strains.</title>
        <authorList>
            <person name="Nicholson A.C."/>
        </authorList>
    </citation>
    <scope>NUCLEOTIDE SEQUENCE [LARGE SCALE GENOMIC DNA]</scope>
    <source>
        <strain evidence="1 2">JCM 3224</strain>
    </source>
</reference>
<proteinExistence type="predicted"/>
<protein>
    <submittedName>
        <fullName evidence="1">Uncharacterized protein</fullName>
    </submittedName>
</protein>
<name>A0A849CCJ2_9NOCA</name>
<dbReference type="AlphaFoldDB" id="A0A849CCJ2"/>
<accession>A0A849CCJ2</accession>
<evidence type="ECO:0000313" key="2">
    <source>
        <dbReference type="Proteomes" id="UP000586827"/>
    </source>
</evidence>
<organism evidence="1 2">
    <name type="scientific">Nocardia uniformis</name>
    <dbReference type="NCBI Taxonomy" id="53432"/>
    <lineage>
        <taxon>Bacteria</taxon>
        <taxon>Bacillati</taxon>
        <taxon>Actinomycetota</taxon>
        <taxon>Actinomycetes</taxon>
        <taxon>Mycobacteriales</taxon>
        <taxon>Nocardiaceae</taxon>
        <taxon>Nocardia</taxon>
    </lineage>
</organism>